<name>A0A3S4PXZ4_9MAGN</name>
<dbReference type="OrthoDB" id="1738613at2759"/>
<protein>
    <submittedName>
        <fullName evidence="1">Uncharacterized protein</fullName>
    </submittedName>
</protein>
<evidence type="ECO:0000313" key="2">
    <source>
        <dbReference type="Proteomes" id="UP000283530"/>
    </source>
</evidence>
<proteinExistence type="predicted"/>
<dbReference type="EMBL" id="QPKB01000012">
    <property type="protein sequence ID" value="RWR96277.1"/>
    <property type="molecule type" value="Genomic_DNA"/>
</dbReference>
<accession>A0A3S4PXZ4</accession>
<gene>
    <name evidence="1" type="ORF">CKAN_02565700</name>
</gene>
<evidence type="ECO:0000313" key="1">
    <source>
        <dbReference type="EMBL" id="RWR96277.1"/>
    </source>
</evidence>
<sequence length="102" mass="11395">MAICSMGFKTTNRLLGCRGWAVGVGRRPWRRIAGSGHWTVLLFPGPGARILLEPDFGISSLVLVRTYTSGDAYLYEEQAGEEIPEDLQPVEEAREWRADDVE</sequence>
<dbReference type="Proteomes" id="UP000283530">
    <property type="component" value="Unassembled WGS sequence"/>
</dbReference>
<dbReference type="AlphaFoldDB" id="A0A3S4PXZ4"/>
<keyword evidence="2" id="KW-1185">Reference proteome</keyword>
<comment type="caution">
    <text evidence="1">The sequence shown here is derived from an EMBL/GenBank/DDBJ whole genome shotgun (WGS) entry which is preliminary data.</text>
</comment>
<organism evidence="1 2">
    <name type="scientific">Cinnamomum micranthum f. kanehirae</name>
    <dbReference type="NCBI Taxonomy" id="337451"/>
    <lineage>
        <taxon>Eukaryota</taxon>
        <taxon>Viridiplantae</taxon>
        <taxon>Streptophyta</taxon>
        <taxon>Embryophyta</taxon>
        <taxon>Tracheophyta</taxon>
        <taxon>Spermatophyta</taxon>
        <taxon>Magnoliopsida</taxon>
        <taxon>Magnoliidae</taxon>
        <taxon>Laurales</taxon>
        <taxon>Lauraceae</taxon>
        <taxon>Cinnamomum</taxon>
    </lineage>
</organism>
<reference evidence="1 2" key="1">
    <citation type="journal article" date="2019" name="Nat. Plants">
        <title>Stout camphor tree genome fills gaps in understanding of flowering plant genome evolution.</title>
        <authorList>
            <person name="Chaw S.M."/>
            <person name="Liu Y.C."/>
            <person name="Wu Y.W."/>
            <person name="Wang H.Y."/>
            <person name="Lin C.I."/>
            <person name="Wu C.S."/>
            <person name="Ke H.M."/>
            <person name="Chang L.Y."/>
            <person name="Hsu C.Y."/>
            <person name="Yang H.T."/>
            <person name="Sudianto E."/>
            <person name="Hsu M.H."/>
            <person name="Wu K.P."/>
            <person name="Wang L.N."/>
            <person name="Leebens-Mack J.H."/>
            <person name="Tsai I.J."/>
        </authorList>
    </citation>
    <scope>NUCLEOTIDE SEQUENCE [LARGE SCALE GENOMIC DNA]</scope>
    <source>
        <strain evidence="2">cv. Chaw 1501</strain>
        <tissue evidence="1">Young leaves</tissue>
    </source>
</reference>